<dbReference type="VEuPathDB" id="VectorBase:CSON007468"/>
<dbReference type="InterPro" id="IPR036770">
    <property type="entry name" value="Ankyrin_rpt-contain_sf"/>
</dbReference>
<dbReference type="EMBL" id="UFQS01000281">
    <property type="protein sequence ID" value="SSX02373.1"/>
    <property type="molecule type" value="Genomic_DNA"/>
</dbReference>
<dbReference type="PANTHER" id="PTHR21437">
    <property type="entry name" value="WIDE AWAKE"/>
    <property type="match status" value="1"/>
</dbReference>
<feature type="compositionally biased region" description="Basic residues" evidence="2">
    <location>
        <begin position="15"/>
        <end position="25"/>
    </location>
</feature>
<dbReference type="InterPro" id="IPR002110">
    <property type="entry name" value="Ankyrin_rpt"/>
</dbReference>
<reference evidence="5" key="1">
    <citation type="submission" date="2018-04" db="EMBL/GenBank/DDBJ databases">
        <authorList>
            <person name="Go L.Y."/>
            <person name="Mitchell J.A."/>
        </authorList>
    </citation>
    <scope>NUCLEOTIDE SEQUENCE</scope>
    <source>
        <tissue evidence="5">Whole organism</tissue>
    </source>
</reference>
<dbReference type="InterPro" id="IPR003961">
    <property type="entry name" value="FN3_dom"/>
</dbReference>
<accession>A0A336KHI4</accession>
<evidence type="ECO:0000313" key="6">
    <source>
        <dbReference type="EMBL" id="SSX22748.1"/>
    </source>
</evidence>
<protein>
    <submittedName>
        <fullName evidence="5">CSON007468 protein</fullName>
    </submittedName>
</protein>
<dbReference type="GO" id="GO:0007165">
    <property type="term" value="P:signal transduction"/>
    <property type="evidence" value="ECO:0007669"/>
    <property type="project" value="InterPro"/>
</dbReference>
<name>A0A336KHI4_CULSO</name>
<dbReference type="InterPro" id="IPR039269">
    <property type="entry name" value="ANKFN1"/>
</dbReference>
<dbReference type="Pfam" id="PF13606">
    <property type="entry name" value="Ank_3"/>
    <property type="match status" value="1"/>
</dbReference>
<gene>
    <name evidence="5" type="primary">CSON007468</name>
</gene>
<dbReference type="CDD" id="cd17117">
    <property type="entry name" value="RA_ANKFN1_like"/>
    <property type="match status" value="1"/>
</dbReference>
<evidence type="ECO:0000313" key="5">
    <source>
        <dbReference type="EMBL" id="SSX02373.1"/>
    </source>
</evidence>
<evidence type="ECO:0000259" key="3">
    <source>
        <dbReference type="PROSITE" id="PS50200"/>
    </source>
</evidence>
<dbReference type="GO" id="GO:0005819">
    <property type="term" value="C:spindle"/>
    <property type="evidence" value="ECO:0007669"/>
    <property type="project" value="TreeGrafter"/>
</dbReference>
<dbReference type="PANTHER" id="PTHR21437:SF1">
    <property type="entry name" value="WIDE AWAKE"/>
    <property type="match status" value="1"/>
</dbReference>
<dbReference type="Gene3D" id="1.25.40.20">
    <property type="entry name" value="Ankyrin repeat-containing domain"/>
    <property type="match status" value="1"/>
</dbReference>
<dbReference type="InterPro" id="IPR000159">
    <property type="entry name" value="RA_dom"/>
</dbReference>
<feature type="domain" description="Ras-associating" evidence="3">
    <location>
        <begin position="758"/>
        <end position="859"/>
    </location>
</feature>
<dbReference type="PROSITE" id="PS50200">
    <property type="entry name" value="RA"/>
    <property type="match status" value="1"/>
</dbReference>
<dbReference type="GO" id="GO:0000132">
    <property type="term" value="P:establishment of mitotic spindle orientation"/>
    <property type="evidence" value="ECO:0007669"/>
    <property type="project" value="TreeGrafter"/>
</dbReference>
<keyword evidence="1" id="KW-0040">ANK repeat</keyword>
<feature type="repeat" description="ANK" evidence="1">
    <location>
        <begin position="88"/>
        <end position="114"/>
    </location>
</feature>
<dbReference type="PROSITE" id="PS50297">
    <property type="entry name" value="ANK_REP_REGION"/>
    <property type="match status" value="1"/>
</dbReference>
<dbReference type="EMBL" id="UFQT01000281">
    <property type="protein sequence ID" value="SSX22748.1"/>
    <property type="molecule type" value="Genomic_DNA"/>
</dbReference>
<dbReference type="PROSITE" id="PS50088">
    <property type="entry name" value="ANK_REPEAT"/>
    <property type="match status" value="1"/>
</dbReference>
<evidence type="ECO:0000259" key="4">
    <source>
        <dbReference type="PROSITE" id="PS50853"/>
    </source>
</evidence>
<dbReference type="OMA" id="EWEWIKS"/>
<evidence type="ECO:0000256" key="1">
    <source>
        <dbReference type="PROSITE-ProRule" id="PRU00023"/>
    </source>
</evidence>
<evidence type="ECO:0000256" key="2">
    <source>
        <dbReference type="SAM" id="MobiDB-lite"/>
    </source>
</evidence>
<dbReference type="GO" id="GO:0061172">
    <property type="term" value="P:regulation of establishment of bipolar cell polarity"/>
    <property type="evidence" value="ECO:0007669"/>
    <property type="project" value="TreeGrafter"/>
</dbReference>
<feature type="region of interest" description="Disordered" evidence="2">
    <location>
        <begin position="1"/>
        <end position="34"/>
    </location>
</feature>
<reference evidence="6" key="2">
    <citation type="submission" date="2018-07" db="EMBL/GenBank/DDBJ databases">
        <authorList>
            <person name="Quirk P.G."/>
            <person name="Krulwich T.A."/>
        </authorList>
    </citation>
    <scope>NUCLEOTIDE SEQUENCE</scope>
</reference>
<sequence length="873" mass="99794">MRIRLKKKTMDEKKGKTHKKTKNVKIKQQTPHHNNKNKRILMEATASNHSHSIKSTHDLFLAIEHGSLDEVCNLLEKEQIDINCKGPLNLTPLEVAVLNNNRTIVKYLLQKGASESNCCLKEELKNNISDGRSGLLKLSDETVSQKLLWEVKRKNIRKVLLGWDQLKKPDKPILFVEPINQTSIVVSISLKDGCPIITKVKVQWSTSPIFDTFHERIFAANPQNFKFTIPDLDSTTRYFFRAYIGNIKEWSSLSSFSICCASWKKSDLNTPQNEIKSIEAQKAHLENLCTILQKINFQSNQELWTDPVLKKKNAIHSLFNSVAAHKLVRHVKKGIYMACLVYSSHKTIFVVDDMIPIVEVCDSTATIAPADFIWLMKISYSWFNLKRLKTIFQQRESGNANWEMRKKLLSAVKHLQSALGVTTLGQLYYKEIHLTDDSTILTFVRQEDPNMGFNMSGKWQTTEKFMKNHQMNQFRVDDLIKFHENTKSELGKGLYLGYLSLKSSLNVLYVMTSKTNILPHCKIRNNSYVCAEEWEIISQNKVSGINKSYLTEIQQQFLQDLQTAVSELLKTLNGQADLSDLRFYSLEVVEINENVSFIIVCPQAEKFCQVINSKDELSLCSERSTYIPLKVFELLHTSLYQGDISNKYYELSCTLDLEIQLATQSSREALSTSEIEATRAKLNKLQEVAESCKEFWKSLNWLGNLIKFAQNKDGPKEPTLRNVLEFKKISEKSPHKSKSPIKVHHHQNLTVQSTSVSENCIVQVYAAYDTGLPNGTSLKLRVTPSTTCREVIDLVVKQLNMAVVLKGKEGPIYSGDELHNFCLVAIIGARERCLRDEFRLLQLQNPFKKGTLYVRQKHDLLAAIEHSSHQTAI</sequence>
<dbReference type="SMART" id="SM00248">
    <property type="entry name" value="ANK"/>
    <property type="match status" value="2"/>
</dbReference>
<dbReference type="SUPFAM" id="SSF48403">
    <property type="entry name" value="Ankyrin repeat"/>
    <property type="match status" value="1"/>
</dbReference>
<proteinExistence type="predicted"/>
<dbReference type="PROSITE" id="PS50853">
    <property type="entry name" value="FN3"/>
    <property type="match status" value="1"/>
</dbReference>
<dbReference type="AlphaFoldDB" id="A0A336KHI4"/>
<organism evidence="5">
    <name type="scientific">Culicoides sonorensis</name>
    <name type="common">Biting midge</name>
    <dbReference type="NCBI Taxonomy" id="179676"/>
    <lineage>
        <taxon>Eukaryota</taxon>
        <taxon>Metazoa</taxon>
        <taxon>Ecdysozoa</taxon>
        <taxon>Arthropoda</taxon>
        <taxon>Hexapoda</taxon>
        <taxon>Insecta</taxon>
        <taxon>Pterygota</taxon>
        <taxon>Neoptera</taxon>
        <taxon>Endopterygota</taxon>
        <taxon>Diptera</taxon>
        <taxon>Nematocera</taxon>
        <taxon>Chironomoidea</taxon>
        <taxon>Ceratopogonidae</taxon>
        <taxon>Ceratopogoninae</taxon>
        <taxon>Culicoides</taxon>
        <taxon>Monoculicoides</taxon>
    </lineage>
</organism>
<feature type="domain" description="Fibronectin type-III" evidence="4">
    <location>
        <begin position="168"/>
        <end position="262"/>
    </location>
</feature>